<reference evidence="1" key="1">
    <citation type="submission" date="2023-09" db="EMBL/GenBank/DDBJ databases">
        <title>Vallitalea sediminicola and Vallitalea maricola sp. nov., anaerobic bacteria isolated from marine sediment.</title>
        <authorList>
            <person name="Hirano S."/>
            <person name="Maeda A."/>
            <person name="Terahara T."/>
            <person name="Mori K."/>
            <person name="Hamada M."/>
            <person name="Matsumoto R."/>
            <person name="Kobayashi T."/>
        </authorList>
    </citation>
    <scope>NUCLEOTIDE SEQUENCE</scope>
    <source>
        <strain evidence="1">AN17-2</strain>
    </source>
</reference>
<evidence type="ECO:0000313" key="1">
    <source>
        <dbReference type="EMBL" id="GMQ63593.1"/>
    </source>
</evidence>
<protein>
    <submittedName>
        <fullName evidence="1">Uncharacterized protein</fullName>
    </submittedName>
</protein>
<comment type="caution">
    <text evidence="1">The sequence shown here is derived from an EMBL/GenBank/DDBJ whole genome shotgun (WGS) entry which is preliminary data.</text>
</comment>
<accession>A0ACB5UM25</accession>
<dbReference type="Proteomes" id="UP001374599">
    <property type="component" value="Unassembled WGS sequence"/>
</dbReference>
<name>A0ACB5UM25_9FIRM</name>
<dbReference type="EMBL" id="BTPU01000046">
    <property type="protein sequence ID" value="GMQ63593.1"/>
    <property type="molecule type" value="Genomic_DNA"/>
</dbReference>
<evidence type="ECO:0000313" key="2">
    <source>
        <dbReference type="Proteomes" id="UP001374599"/>
    </source>
</evidence>
<sequence>MGIVKNDVIKESEYNKYYETSSEQKRMYILNQLDGISVAYNISIGLNATGMLKVEDLENVFRQLIKRHEVFRTSFEYRDNQIVQVVHNNVDFSIKVIDVSKDELDIDSSIILNKYKDLIIKKFDLEKPPLIRVGLIRITPNKNIVIIDIHHIISDGISVGIILKEMVRIYNQEKLEPLDFQSKDYIHIKNNYLREGRYKEQEEYWINKFNDEIPILNMPIDYPRPVKQSFEGDHLRFEISKSMTKDLKRLSWNFKATSYIILFTAYKILLYRYTGQNDIIVGTSFMGRKDQKVKDLLGMYVNTVPIRTNVTGEDRFIDLVDKIKKNIFEAHKNQSYPFGDLIDKLQIKRDLSRNPIYDTIFDFQNIRGINIVEIQMGDIHLERLEINQSISKFDFMIDAIELKEKLIFDIEYSTELFTPEFFNRFATHYKNILTAICDNPNIKISQIDMLEEYEKKQLKEEFNITTDFSFKPYVQLWEETVRRYPEKIAVSYENKNYTYKEFDEKVNQLSHFIKGYLDKQQYVGVLMKRSPKMIQTILAIWKVGGIYVPIDYDYPKERIKQILNESNAKLMIVDYKDYVEQRFGDISSSVNIQIIALDTHSKEINSQLKTSLNYRTKLSDIAYVIYTSGSTGKPKGAMVEHLGMANHLDAKIRALNIDNKSIIAQNASQCFDISIWQMFTAFIKGAKTVIYSNEVVIDPCQFISRIQQDRITILEVVPSFLGAMLPYLQEYNSKLTYTKYILVTGEAVHTNLVNEWLKLYPSIPMVNAYGPTEASDDITHHFIDKPVVGNTVPIGRPIQNCKIYIIDSASNLCPIGVPGEICVSGICVGRGYLNNIQMTNKVFSLDPFIDDKEVRMYHTGDIGKWLADGTIEFLGRKDYQVKIRGFRIELEEIENKLQAYNLISKAAVIERKEENTNYLCAYYVAQEPLDEVCLRKYLKELLPYYMIPSYFICMQELPLTLNGKLNRKKLPMPKIKHKREIVKPINKTEEILVNIWKDVLSLENISTNDNFFEMGGHSLKMMQVASNIHKKLNVTIPVNQLFKLSTIKQLGDYILTQHNDKDKSIPVLPSKKFYAASSAQKRLFVVNQLNPNNITYNMCGGILVDGLVDYKRLENILKIIIGRHEVFKTSFELVNGELMQKIYEHVDLNIQYFDTNGTTIQEIISQFVKPFNLIEELLFRVGIISIEENQTIVLIDMHHIISDGVSIDLFMKEFVGLYRGETYEKLRIQYKDYAEWDNDRLNSSELNEQKNYWLNVFKDNVPALNLPIDYSRPKIHSYRGETVKCNIPYDLSKKIEKICAKTGTTMYMVLLSAYTVLLYKYTNQNSIVIGTPVSGRINPELDNVMGMFVNTLAIKNDIKGNITFSELLEKIKGNVISAFENQEYPFDELVNELNLERDLSRNPLFDTMFLLENREITKIKVDDLTFSPYEFRNNISKFDLTVEAIFSSEELYFNIEYCTDLFKRETIERFQHHFINVLYTIADNYNVYISKIDILSEAEKNHLLYDLNDSNKIYKRNITVYEMFEKQVELTPNATALIFGKEKLTYHQLNQKANKLAWHLQDLGVGENTVIGLMVERSFELVIGVLGIMKAGGAYAPIDCDYPEDRITYILNNLDNKIVLTQSKYINKLSYLEGRILAIDEIDNNQSLSTYNLGRKYDPERLMYVLYTSGSTGMPKGVMVKSNSFANLINWFNDDFNIGSQDNILLIASTSFDLAQKNMYSTLVKGGKLTLFTTGMYDYEEMLDIMSEYNITIINCTPSAFNPLVEWDNDNAFKKLISLRYVFLGGEPINLSILSKWFKHSNCNAQLVNTYGPTECTDIATSYVVSQDDYDNLEDVPIGKPIYNVQLYVCNKDRQLTPEGLIGELYIGGEGVSLGYYNNINLTAERFVKNPYIPDKIMYQTGDLVKWLPDGNLRFLGRVDSQVKIRGYRIELGEIESVLLKDDLVKEATVLIKGDKKNPYLCAFISGDKKCDIDRMKETLNKVLPHYMVPSAFVFLDKMPLTPNGKINKKKLFSIKESSIRESNYVAPENKTQGQLVELCEEILDIKPIGIKDDFFEIGGHSLRAVTLVNLIYKTMNIKLTVIDIFENHTIEQLAKVIEKKIEEMNILEMFLSEIENDIASS</sequence>
<organism evidence="1 2">
    <name type="scientific">Vallitalea maricola</name>
    <dbReference type="NCBI Taxonomy" id="3074433"/>
    <lineage>
        <taxon>Bacteria</taxon>
        <taxon>Bacillati</taxon>
        <taxon>Bacillota</taxon>
        <taxon>Clostridia</taxon>
        <taxon>Lachnospirales</taxon>
        <taxon>Vallitaleaceae</taxon>
        <taxon>Vallitalea</taxon>
    </lineage>
</organism>
<keyword evidence="2" id="KW-1185">Reference proteome</keyword>
<proteinExistence type="predicted"/>
<gene>
    <name evidence="1" type="ORF">AN2V17_28270</name>
</gene>